<evidence type="ECO:0000313" key="4">
    <source>
        <dbReference type="Proteomes" id="UP001652680"/>
    </source>
</evidence>
<keyword evidence="4" id="KW-1185">Reference proteome</keyword>
<feature type="compositionally biased region" description="Basic and acidic residues" evidence="1">
    <location>
        <begin position="109"/>
        <end position="125"/>
    </location>
</feature>
<dbReference type="RefSeq" id="XP_016987329.1">
    <property type="nucleotide sequence ID" value="XM_017131840.1"/>
</dbReference>
<organism evidence="5">
    <name type="scientific">Drosophila rhopaloa</name>
    <name type="common">Fruit fly</name>
    <dbReference type="NCBI Taxonomy" id="1041015"/>
    <lineage>
        <taxon>Eukaryota</taxon>
        <taxon>Metazoa</taxon>
        <taxon>Ecdysozoa</taxon>
        <taxon>Arthropoda</taxon>
        <taxon>Hexapoda</taxon>
        <taxon>Insecta</taxon>
        <taxon>Pterygota</taxon>
        <taxon>Neoptera</taxon>
        <taxon>Endopterygota</taxon>
        <taxon>Diptera</taxon>
        <taxon>Brachycera</taxon>
        <taxon>Muscomorpha</taxon>
        <taxon>Ephydroidea</taxon>
        <taxon>Drosophilidae</taxon>
        <taxon>Drosophila</taxon>
        <taxon>Sophophora</taxon>
    </lineage>
</organism>
<accession>A0A6P4FDS6</accession>
<proteinExistence type="predicted"/>
<feature type="signal peptide" evidence="2">
    <location>
        <begin position="1"/>
        <end position="21"/>
    </location>
</feature>
<name>A0A6P4FDS6_DRORH</name>
<dbReference type="Proteomes" id="UP001652680">
    <property type="component" value="Unassembled WGS sequence"/>
</dbReference>
<reference evidence="3" key="3">
    <citation type="submission" date="2025-05" db="UniProtKB">
        <authorList>
            <consortium name="EnsemblMetazoa"/>
        </authorList>
    </citation>
    <scope>IDENTIFICATION</scope>
</reference>
<dbReference type="OrthoDB" id="7862526at2759"/>
<dbReference type="EnsemblMetazoa" id="XM_017131840.2">
    <property type="protein sequence ID" value="XP_016987329.1"/>
    <property type="gene ID" value="LOC108050260"/>
</dbReference>
<evidence type="ECO:0000256" key="1">
    <source>
        <dbReference type="SAM" id="MobiDB-lite"/>
    </source>
</evidence>
<reference evidence="4" key="1">
    <citation type="journal article" date="2021" name="Elife">
        <title>Highly contiguous assemblies of 101 drosophilid genomes.</title>
        <authorList>
            <person name="Kim B.Y."/>
            <person name="Wang J.R."/>
            <person name="Miller D.E."/>
            <person name="Barmina O."/>
            <person name="Delaney E."/>
            <person name="Thompson A."/>
            <person name="Comeault A.A."/>
            <person name="Peede D."/>
            <person name="D'Agostino E.R."/>
            <person name="Pelaez J."/>
            <person name="Aguilar J.M."/>
            <person name="Haji D."/>
            <person name="Matsunaga T."/>
            <person name="Armstrong E.E."/>
            <person name="Zych M."/>
            <person name="Ogawa Y."/>
            <person name="Stamenkovic-Radak M."/>
            <person name="Jelic M."/>
            <person name="Veselinovic M.S."/>
            <person name="Tanaskovic M."/>
            <person name="Eric P."/>
            <person name="Gao J.J."/>
            <person name="Katoh T.K."/>
            <person name="Toda M.J."/>
            <person name="Watabe H."/>
            <person name="Watada M."/>
            <person name="Davis J.S."/>
            <person name="Moyle L.C."/>
            <person name="Manoli G."/>
            <person name="Bertolini E."/>
            <person name="Kostal V."/>
            <person name="Hawley R.S."/>
            <person name="Takahashi A."/>
            <person name="Jones C.D."/>
            <person name="Price D.K."/>
            <person name="Whiteman N."/>
            <person name="Kopp A."/>
            <person name="Matute D.R."/>
            <person name="Petrov D.A."/>
        </authorList>
    </citation>
    <scope>NUCLEOTIDE SEQUENCE [LARGE SCALE GENOMIC DNA]</scope>
</reference>
<feature type="region of interest" description="Disordered" evidence="1">
    <location>
        <begin position="41"/>
        <end position="60"/>
    </location>
</feature>
<sequence length="145" mass="15468">MIWKFLICCLLGHSFVIGIGAKCLRSTGHMWQLKPPTGSTSCSRPSLLPRNATATEKPASTTVDIGKATMEASVPEVAESLTAPPAVILANYVYECASRRTASTCSQQPEKESKPEFKSGPESEVAKPQTATLAVGELEGFRPTV</sequence>
<feature type="region of interest" description="Disordered" evidence="1">
    <location>
        <begin position="101"/>
        <end position="145"/>
    </location>
</feature>
<evidence type="ECO:0000313" key="3">
    <source>
        <dbReference type="EnsemblMetazoa" id="XP_016987329.1"/>
    </source>
</evidence>
<evidence type="ECO:0000313" key="5">
    <source>
        <dbReference type="RefSeq" id="XP_016987329.1"/>
    </source>
</evidence>
<dbReference type="OMA" id="TNSCNRP"/>
<dbReference type="AlphaFoldDB" id="A0A6P4FDS6"/>
<evidence type="ECO:0000256" key="2">
    <source>
        <dbReference type="SAM" id="SignalP"/>
    </source>
</evidence>
<protein>
    <submittedName>
        <fullName evidence="5">Uncharacterized protein LOC108050260</fullName>
    </submittedName>
</protein>
<keyword evidence="2" id="KW-0732">Signal</keyword>
<reference evidence="5" key="2">
    <citation type="submission" date="2025-04" db="UniProtKB">
        <authorList>
            <consortium name="RefSeq"/>
        </authorList>
    </citation>
    <scope>IDENTIFICATION</scope>
</reference>
<feature type="chain" id="PRO_5027850002" evidence="2">
    <location>
        <begin position="22"/>
        <end position="145"/>
    </location>
</feature>
<gene>
    <name evidence="5" type="primary">LOC108050260</name>
    <name evidence="3" type="synonym">108050260</name>
</gene>
<dbReference type="GeneID" id="108050260"/>